<dbReference type="EMBL" id="BARV01031494">
    <property type="protein sequence ID" value="GAI38284.1"/>
    <property type="molecule type" value="Genomic_DNA"/>
</dbReference>
<proteinExistence type="predicted"/>
<sequence>MDIHDPTGLTEKGLTFMQKKLFDAPEAYEYLPPPDGNFSNFREQPEWLRVDEYLDIDVTDPTKEDIS</sequence>
<comment type="caution">
    <text evidence="1">The sequence shown here is derived from an EMBL/GenBank/DDBJ whole genome shotgun (WGS) entry which is preliminary data.</text>
</comment>
<evidence type="ECO:0000313" key="1">
    <source>
        <dbReference type="EMBL" id="GAI38284.1"/>
    </source>
</evidence>
<accession>X1Q4V5</accession>
<organism evidence="1">
    <name type="scientific">marine sediment metagenome</name>
    <dbReference type="NCBI Taxonomy" id="412755"/>
    <lineage>
        <taxon>unclassified sequences</taxon>
        <taxon>metagenomes</taxon>
        <taxon>ecological metagenomes</taxon>
    </lineage>
</organism>
<dbReference type="AlphaFoldDB" id="X1Q4V5"/>
<gene>
    <name evidence="1" type="ORF">S06H3_49825</name>
</gene>
<name>X1Q4V5_9ZZZZ</name>
<protein>
    <submittedName>
        <fullName evidence="1">Uncharacterized protein</fullName>
    </submittedName>
</protein>
<reference evidence="1" key="1">
    <citation type="journal article" date="2014" name="Front. Microbiol.">
        <title>High frequency of phylogenetically diverse reductive dehalogenase-homologous genes in deep subseafloor sedimentary metagenomes.</title>
        <authorList>
            <person name="Kawai M."/>
            <person name="Futagami T."/>
            <person name="Toyoda A."/>
            <person name="Takaki Y."/>
            <person name="Nishi S."/>
            <person name="Hori S."/>
            <person name="Arai W."/>
            <person name="Tsubouchi T."/>
            <person name="Morono Y."/>
            <person name="Uchiyama I."/>
            <person name="Ito T."/>
            <person name="Fujiyama A."/>
            <person name="Inagaki F."/>
            <person name="Takami H."/>
        </authorList>
    </citation>
    <scope>NUCLEOTIDE SEQUENCE</scope>
    <source>
        <strain evidence="1">Expedition CK06-06</strain>
    </source>
</reference>